<organism evidence="7 8">
    <name type="scientific">Lyophyllum shimeji</name>
    <name type="common">Hon-shimeji</name>
    <name type="synonym">Tricholoma shimeji</name>
    <dbReference type="NCBI Taxonomy" id="47721"/>
    <lineage>
        <taxon>Eukaryota</taxon>
        <taxon>Fungi</taxon>
        <taxon>Dikarya</taxon>
        <taxon>Basidiomycota</taxon>
        <taxon>Agaricomycotina</taxon>
        <taxon>Agaricomycetes</taxon>
        <taxon>Agaricomycetidae</taxon>
        <taxon>Agaricales</taxon>
        <taxon>Tricholomatineae</taxon>
        <taxon>Lyophyllaceae</taxon>
        <taxon>Lyophyllum</taxon>
    </lineage>
</organism>
<accession>A0A9P3PI97</accession>
<reference evidence="7" key="1">
    <citation type="submission" date="2022-07" db="EMBL/GenBank/DDBJ databases">
        <title>The genome of Lyophyllum shimeji provides insight into the initial evolution of ectomycorrhizal fungal genome.</title>
        <authorList>
            <person name="Kobayashi Y."/>
            <person name="Shibata T."/>
            <person name="Hirakawa H."/>
            <person name="Shigenobu S."/>
            <person name="Nishiyama T."/>
            <person name="Yamada A."/>
            <person name="Hasebe M."/>
            <person name="Kawaguchi M."/>
        </authorList>
    </citation>
    <scope>NUCLEOTIDE SEQUENCE</scope>
    <source>
        <strain evidence="7">AT787</strain>
    </source>
</reference>
<dbReference type="PANTHER" id="PTHR12838:SF0">
    <property type="entry name" value="U3 SMALL NUCLEOLAR RNA-ASSOCIATED PROTEIN 11-RELATED"/>
    <property type="match status" value="1"/>
</dbReference>
<evidence type="ECO:0000256" key="6">
    <source>
        <dbReference type="SAM" id="MobiDB-lite"/>
    </source>
</evidence>
<comment type="subcellular location">
    <subcellularLocation>
        <location evidence="2">Nucleus</location>
        <location evidence="2">Nucleolus</location>
    </subcellularLocation>
</comment>
<comment type="caution">
    <text evidence="7">The sequence shown here is derived from an EMBL/GenBank/DDBJ whole genome shotgun (WGS) entry which is preliminary data.</text>
</comment>
<keyword evidence="4" id="KW-0698">rRNA processing</keyword>
<protein>
    <submittedName>
        <fullName evidence="7">U3 small nucleolar RNA-associated protein 11</fullName>
    </submittedName>
</protein>
<dbReference type="InterPro" id="IPR007144">
    <property type="entry name" value="SSU_processome_Utp11"/>
</dbReference>
<gene>
    <name evidence="7" type="ORF">LshimejAT787_0302310</name>
</gene>
<proteinExistence type="inferred from homology"/>
<dbReference type="EMBL" id="BRPK01000003">
    <property type="protein sequence ID" value="GLB35943.1"/>
    <property type="molecule type" value="Genomic_DNA"/>
</dbReference>
<evidence type="ECO:0000256" key="2">
    <source>
        <dbReference type="ARBA" id="ARBA00004604"/>
    </source>
</evidence>
<feature type="compositionally biased region" description="Acidic residues" evidence="6">
    <location>
        <begin position="290"/>
        <end position="300"/>
    </location>
</feature>
<evidence type="ECO:0000256" key="4">
    <source>
        <dbReference type="ARBA" id="ARBA00022552"/>
    </source>
</evidence>
<keyword evidence="8" id="KW-1185">Reference proteome</keyword>
<dbReference type="AlphaFoldDB" id="A0A9P3PI97"/>
<dbReference type="PANTHER" id="PTHR12838">
    <property type="entry name" value="U3 SMALL NUCLEOLAR RNA-ASSOCIATED PROTEIN 11"/>
    <property type="match status" value="1"/>
</dbReference>
<sequence>MTSSLRNSIHRRSHKERSQLAHRTKLGILEKHADYVKRARDYHSKQDRLTRLKQKAAERNKDEFYFSMRNERTKDGVHIKNRGNVALPTDIVKVLKTQDENYVRTMRLAGLKKIDKLKSQLTAMADLLKPPSLGEDEDGLDEEEIQILTDAGIISGASGRSKPGRRRPKHIVFVDNEKEARNYKPMDDVTSASQEDVKMADNAEELDLGWKPTTTKKSKKPRLDVSDPEETAAEPTTPAENRRRLLKELSERLARDKQLRYAQREFEMQRLMMGKGGRKKISGAEKVEGDSESEEDEDEIDARKGKPRKSSRTVNEETYKPRVYKWRLERKR</sequence>
<dbReference type="GO" id="GO:0006364">
    <property type="term" value="P:rRNA processing"/>
    <property type="evidence" value="ECO:0007669"/>
    <property type="project" value="UniProtKB-KW"/>
</dbReference>
<keyword evidence="5" id="KW-0539">Nucleus</keyword>
<evidence type="ECO:0000256" key="3">
    <source>
        <dbReference type="ARBA" id="ARBA00008105"/>
    </source>
</evidence>
<evidence type="ECO:0000313" key="7">
    <source>
        <dbReference type="EMBL" id="GLB35943.1"/>
    </source>
</evidence>
<name>A0A9P3PI97_LYOSH</name>
<dbReference type="OrthoDB" id="29058at2759"/>
<feature type="region of interest" description="Disordered" evidence="6">
    <location>
        <begin position="202"/>
        <end position="243"/>
    </location>
</feature>
<evidence type="ECO:0000256" key="1">
    <source>
        <dbReference type="ARBA" id="ARBA00004099"/>
    </source>
</evidence>
<feature type="region of interest" description="Disordered" evidence="6">
    <location>
        <begin position="270"/>
        <end position="320"/>
    </location>
</feature>
<dbReference type="Pfam" id="PF03998">
    <property type="entry name" value="Utp11"/>
    <property type="match status" value="1"/>
</dbReference>
<comment type="similarity">
    <text evidence="3">Belongs to the UTP11 family.</text>
</comment>
<dbReference type="GO" id="GO:0032040">
    <property type="term" value="C:small-subunit processome"/>
    <property type="evidence" value="ECO:0007669"/>
    <property type="project" value="InterPro"/>
</dbReference>
<comment type="function">
    <text evidence="1">Involved in nucleolar processing of pre-18S ribosomal RNA.</text>
</comment>
<evidence type="ECO:0000313" key="8">
    <source>
        <dbReference type="Proteomes" id="UP001063166"/>
    </source>
</evidence>
<dbReference type="Proteomes" id="UP001063166">
    <property type="component" value="Unassembled WGS sequence"/>
</dbReference>
<evidence type="ECO:0000256" key="5">
    <source>
        <dbReference type="ARBA" id="ARBA00023242"/>
    </source>
</evidence>